<dbReference type="Proteomes" id="UP000076962">
    <property type="component" value="Unassembled WGS sequence"/>
</dbReference>
<comment type="caution">
    <text evidence="1">The sequence shown here is derived from an EMBL/GenBank/DDBJ whole genome shotgun (WGS) entry which is preliminary data.</text>
</comment>
<proteinExistence type="predicted"/>
<keyword evidence="2" id="KW-1185">Reference proteome</keyword>
<feature type="non-terminal residue" evidence="1">
    <location>
        <position position="34"/>
    </location>
</feature>
<evidence type="ECO:0000313" key="2">
    <source>
        <dbReference type="Proteomes" id="UP000076962"/>
    </source>
</evidence>
<protein>
    <submittedName>
        <fullName evidence="1">Uncharacterized protein</fullName>
    </submittedName>
</protein>
<name>A0A176RU78_9GAMM</name>
<gene>
    <name evidence="1" type="ORF">THIOM_005072</name>
</gene>
<evidence type="ECO:0000313" key="1">
    <source>
        <dbReference type="EMBL" id="OAD19300.1"/>
    </source>
</evidence>
<reference evidence="1 2" key="1">
    <citation type="submission" date="2016-05" db="EMBL/GenBank/DDBJ databases">
        <title>Single-cell genome of chain-forming Candidatus Thiomargarita nelsonii and comparison to other large sulfur-oxidizing bacteria.</title>
        <authorList>
            <person name="Winkel M."/>
            <person name="Salman V."/>
            <person name="Woyke T."/>
            <person name="Schulz-Vogt H."/>
            <person name="Richter M."/>
            <person name="Flood B."/>
            <person name="Bailey J."/>
            <person name="Amann R."/>
            <person name="Mussmann M."/>
        </authorList>
    </citation>
    <scope>NUCLEOTIDE SEQUENCE [LARGE SCALE GENOMIC DNA]</scope>
    <source>
        <strain evidence="1 2">THI036</strain>
    </source>
</reference>
<accession>A0A176RU78</accession>
<sequence length="34" mass="3942">MKFDTLIRFAYLETQLYWGDGLAANNLAKTFDLT</sequence>
<dbReference type="AlphaFoldDB" id="A0A176RU78"/>
<dbReference type="EMBL" id="LUTY01002858">
    <property type="protein sequence ID" value="OAD19300.1"/>
    <property type="molecule type" value="Genomic_DNA"/>
</dbReference>
<organism evidence="1 2">
    <name type="scientific">Candidatus Thiomargarita nelsonii</name>
    <dbReference type="NCBI Taxonomy" id="1003181"/>
    <lineage>
        <taxon>Bacteria</taxon>
        <taxon>Pseudomonadati</taxon>
        <taxon>Pseudomonadota</taxon>
        <taxon>Gammaproteobacteria</taxon>
        <taxon>Thiotrichales</taxon>
        <taxon>Thiotrichaceae</taxon>
        <taxon>Thiomargarita</taxon>
    </lineage>
</organism>